<evidence type="ECO:0000313" key="6">
    <source>
        <dbReference type="Proteomes" id="UP001204376"/>
    </source>
</evidence>
<comment type="caution">
    <text evidence="5">The sequence shown here is derived from an EMBL/GenBank/DDBJ whole genome shotgun (WGS) entry which is preliminary data.</text>
</comment>
<dbReference type="EMBL" id="JANHOH010000001">
    <property type="protein sequence ID" value="MCQ6957533.1"/>
    <property type="molecule type" value="Genomic_DNA"/>
</dbReference>
<keyword evidence="6" id="KW-1185">Reference proteome</keyword>
<dbReference type="Proteomes" id="UP001204376">
    <property type="component" value="Unassembled WGS sequence"/>
</dbReference>
<protein>
    <submittedName>
        <fullName evidence="5">UpxY family transcription antiterminator</fullName>
    </submittedName>
</protein>
<gene>
    <name evidence="5" type="ORF">NPE20_06180</name>
</gene>
<sequence>MEYELKANWYVVYTVPNLEKRIHQELGKKNIKAYLPMQRVIRQWSDRRKELQIPLFPNYVFINTTEKKRSTLYDINGVLRFITFNGKPAVVSDDEILSIMRFENTVFDVEPHLVQGDNVIIINGPFTGLQGKLFSKRGKQRFGIRLKSINQSLSLEVPTSCLRKLQ</sequence>
<evidence type="ECO:0000259" key="4">
    <source>
        <dbReference type="SMART" id="SM00738"/>
    </source>
</evidence>
<keyword evidence="2" id="KW-0805">Transcription regulation</keyword>
<evidence type="ECO:0000256" key="2">
    <source>
        <dbReference type="ARBA" id="ARBA00023015"/>
    </source>
</evidence>
<proteinExistence type="predicted"/>
<dbReference type="CDD" id="cd09895">
    <property type="entry name" value="NGN_SP_UpxY"/>
    <property type="match status" value="1"/>
</dbReference>
<dbReference type="InterPro" id="IPR043425">
    <property type="entry name" value="NusG-like"/>
</dbReference>
<accession>A0ABT1T0L4</accession>
<keyword evidence="1" id="KW-0889">Transcription antitermination</keyword>
<dbReference type="Pfam" id="PF02357">
    <property type="entry name" value="NusG"/>
    <property type="match status" value="1"/>
</dbReference>
<evidence type="ECO:0000256" key="3">
    <source>
        <dbReference type="ARBA" id="ARBA00023163"/>
    </source>
</evidence>
<dbReference type="PANTHER" id="PTHR30265">
    <property type="entry name" value="RHO-INTERACTING TRANSCRIPTION TERMINATION FACTOR NUSG"/>
    <property type="match status" value="1"/>
</dbReference>
<dbReference type="Gene3D" id="3.30.70.940">
    <property type="entry name" value="NusG, N-terminal domain"/>
    <property type="match status" value="1"/>
</dbReference>
<name>A0ABT1T0L4_9SPHI</name>
<organism evidence="5 6">
    <name type="scientific">Mucilaginibacter aquariorum</name>
    <dbReference type="NCBI Taxonomy" id="2967225"/>
    <lineage>
        <taxon>Bacteria</taxon>
        <taxon>Pseudomonadati</taxon>
        <taxon>Bacteroidota</taxon>
        <taxon>Sphingobacteriia</taxon>
        <taxon>Sphingobacteriales</taxon>
        <taxon>Sphingobacteriaceae</taxon>
        <taxon>Mucilaginibacter</taxon>
    </lineage>
</organism>
<dbReference type="PANTHER" id="PTHR30265:SF4">
    <property type="entry name" value="KOW MOTIF FAMILY PROTEIN, EXPRESSED"/>
    <property type="match status" value="1"/>
</dbReference>
<evidence type="ECO:0000256" key="1">
    <source>
        <dbReference type="ARBA" id="ARBA00022814"/>
    </source>
</evidence>
<dbReference type="RefSeq" id="WP_256537738.1">
    <property type="nucleotide sequence ID" value="NZ_JANHOH010000001.1"/>
</dbReference>
<dbReference type="InterPro" id="IPR036735">
    <property type="entry name" value="NGN_dom_sf"/>
</dbReference>
<dbReference type="InterPro" id="IPR006645">
    <property type="entry name" value="NGN-like_dom"/>
</dbReference>
<dbReference type="NCBIfam" id="NF033644">
    <property type="entry name" value="antiterm_UpxY"/>
    <property type="match status" value="1"/>
</dbReference>
<dbReference type="SMART" id="SM00738">
    <property type="entry name" value="NGN"/>
    <property type="match status" value="1"/>
</dbReference>
<reference evidence="5 6" key="1">
    <citation type="submission" date="2022-07" db="EMBL/GenBank/DDBJ databases">
        <title>Mucilaginibacter sp. JC4.</title>
        <authorList>
            <person name="Le V."/>
            <person name="Ko S.-R."/>
            <person name="Ahn C.-Y."/>
            <person name="Oh H.-M."/>
        </authorList>
    </citation>
    <scope>NUCLEOTIDE SEQUENCE [LARGE SCALE GENOMIC DNA]</scope>
    <source>
        <strain evidence="5 6">JC4</strain>
    </source>
</reference>
<feature type="domain" description="NusG-like N-terminal" evidence="4">
    <location>
        <begin position="6"/>
        <end position="103"/>
    </location>
</feature>
<keyword evidence="3" id="KW-0804">Transcription</keyword>
<dbReference type="SUPFAM" id="SSF82679">
    <property type="entry name" value="N-utilization substance G protein NusG, N-terminal domain"/>
    <property type="match status" value="1"/>
</dbReference>
<evidence type="ECO:0000313" key="5">
    <source>
        <dbReference type="EMBL" id="MCQ6957533.1"/>
    </source>
</evidence>